<dbReference type="PANTHER" id="PTHR30537">
    <property type="entry name" value="HTH-TYPE TRANSCRIPTIONAL REGULATOR"/>
    <property type="match status" value="1"/>
</dbReference>
<dbReference type="Gene3D" id="3.40.190.10">
    <property type="entry name" value="Periplasmic binding protein-like II"/>
    <property type="match status" value="2"/>
</dbReference>
<dbReference type="PANTHER" id="PTHR30537:SF74">
    <property type="entry name" value="HTH-TYPE TRANSCRIPTIONAL REGULATOR TRPI"/>
    <property type="match status" value="1"/>
</dbReference>
<comment type="caution">
    <text evidence="3">The sequence shown here is derived from an EMBL/GenBank/DDBJ whole genome shotgun (WGS) entry which is preliminary data.</text>
</comment>
<dbReference type="GO" id="GO:0003700">
    <property type="term" value="F:DNA-binding transcription factor activity"/>
    <property type="evidence" value="ECO:0007669"/>
    <property type="project" value="TreeGrafter"/>
</dbReference>
<sequence length="164" mass="18342">MRVAIRSALVRVIQAAHPDTEVRLTASIETVDFEKKNLDGAIRLGDGQWPGLEVDRLVANELTPLRAPAYRRKLDLKRPEDLTRARLPHTLVRFDDWRFWLESVGVGGIDAYAGDKFASSTLSYQAALEGQGIMMAQKALFADDLRARRLVAPVKPVLDRGDFT</sequence>
<protein>
    <recommendedName>
        <fullName evidence="2">LysR substrate-binding domain-containing protein</fullName>
    </recommendedName>
</protein>
<dbReference type="CDD" id="cd08432">
    <property type="entry name" value="PBP2_GcdR_TrpI_HvrB_AmpR_like"/>
    <property type="match status" value="1"/>
</dbReference>
<dbReference type="OrthoDB" id="5526340at2"/>
<feature type="domain" description="LysR substrate-binding" evidence="2">
    <location>
        <begin position="9"/>
        <end position="156"/>
    </location>
</feature>
<dbReference type="AlphaFoldDB" id="A0A501WTV5"/>
<dbReference type="GO" id="GO:0006351">
    <property type="term" value="P:DNA-templated transcription"/>
    <property type="evidence" value="ECO:0007669"/>
    <property type="project" value="TreeGrafter"/>
</dbReference>
<accession>A0A501WTV5</accession>
<evidence type="ECO:0000313" key="4">
    <source>
        <dbReference type="Proteomes" id="UP000319255"/>
    </source>
</evidence>
<dbReference type="SUPFAM" id="SSF53850">
    <property type="entry name" value="Periplasmic binding protein-like II"/>
    <property type="match status" value="1"/>
</dbReference>
<dbReference type="GO" id="GO:0043565">
    <property type="term" value="F:sequence-specific DNA binding"/>
    <property type="evidence" value="ECO:0007669"/>
    <property type="project" value="TreeGrafter"/>
</dbReference>
<dbReference type="InterPro" id="IPR005119">
    <property type="entry name" value="LysR_subst-bd"/>
</dbReference>
<name>A0A501WTV5_9RHOB</name>
<gene>
    <name evidence="3" type="ORF">FJM51_15395</name>
</gene>
<dbReference type="EMBL" id="VFRP01000016">
    <property type="protein sequence ID" value="TPE49266.1"/>
    <property type="molecule type" value="Genomic_DNA"/>
</dbReference>
<keyword evidence="4" id="KW-1185">Reference proteome</keyword>
<organism evidence="3 4">
    <name type="scientific">Amaricoccus solimangrovi</name>
    <dbReference type="NCBI Taxonomy" id="2589815"/>
    <lineage>
        <taxon>Bacteria</taxon>
        <taxon>Pseudomonadati</taxon>
        <taxon>Pseudomonadota</taxon>
        <taxon>Alphaproteobacteria</taxon>
        <taxon>Rhodobacterales</taxon>
        <taxon>Paracoccaceae</taxon>
        <taxon>Amaricoccus</taxon>
    </lineage>
</organism>
<evidence type="ECO:0000259" key="2">
    <source>
        <dbReference type="Pfam" id="PF03466"/>
    </source>
</evidence>
<dbReference type="InterPro" id="IPR058163">
    <property type="entry name" value="LysR-type_TF_proteobact-type"/>
</dbReference>
<dbReference type="Proteomes" id="UP000319255">
    <property type="component" value="Unassembled WGS sequence"/>
</dbReference>
<reference evidence="3 4" key="1">
    <citation type="submission" date="2019-06" db="EMBL/GenBank/DDBJ databases">
        <title>A novel bacterium of genus Amaricoccus, isolated from marine sediment.</title>
        <authorList>
            <person name="Huang H."/>
            <person name="Mo K."/>
            <person name="Hu Y."/>
        </authorList>
    </citation>
    <scope>NUCLEOTIDE SEQUENCE [LARGE SCALE GENOMIC DNA]</scope>
    <source>
        <strain evidence="3 4">HB172011</strain>
    </source>
</reference>
<dbReference type="Pfam" id="PF03466">
    <property type="entry name" value="LysR_substrate"/>
    <property type="match status" value="1"/>
</dbReference>
<proteinExistence type="inferred from homology"/>
<comment type="similarity">
    <text evidence="1">Belongs to the LysR transcriptional regulatory family.</text>
</comment>
<evidence type="ECO:0000256" key="1">
    <source>
        <dbReference type="ARBA" id="ARBA00009437"/>
    </source>
</evidence>
<evidence type="ECO:0000313" key="3">
    <source>
        <dbReference type="EMBL" id="TPE49266.1"/>
    </source>
</evidence>